<dbReference type="InterPro" id="IPR036935">
    <property type="entry name" value="Ribosomal_bL9_N_sf"/>
</dbReference>
<evidence type="ECO:0000313" key="11">
    <source>
        <dbReference type="Proteomes" id="UP000000483"/>
    </source>
</evidence>
<dbReference type="HOGENOM" id="CLU_078938_4_1_7"/>
<evidence type="ECO:0000256" key="6">
    <source>
        <dbReference type="ARBA" id="ARBA00035292"/>
    </source>
</evidence>
<dbReference type="InterPro" id="IPR020594">
    <property type="entry name" value="Ribosomal_bL9_bac/chp"/>
</dbReference>
<organism evidence="10 11">
    <name type="scientific">Desulfobacca acetoxidans (strain ATCC 700848 / DSM 11109 / ASRB2)</name>
    <dbReference type="NCBI Taxonomy" id="880072"/>
    <lineage>
        <taxon>Bacteria</taxon>
        <taxon>Pseudomonadati</taxon>
        <taxon>Thermodesulfobacteriota</taxon>
        <taxon>Desulfobaccia</taxon>
        <taxon>Desulfobaccales</taxon>
        <taxon>Desulfobaccaceae</taxon>
        <taxon>Desulfobacca</taxon>
    </lineage>
</organism>
<dbReference type="GO" id="GO:0019843">
    <property type="term" value="F:rRNA binding"/>
    <property type="evidence" value="ECO:0007669"/>
    <property type="project" value="UniProtKB-UniRule"/>
</dbReference>
<feature type="coiled-coil region" evidence="8">
    <location>
        <begin position="37"/>
        <end position="75"/>
    </location>
</feature>
<dbReference type="Pfam" id="PF01281">
    <property type="entry name" value="Ribosomal_L9_N"/>
    <property type="match status" value="1"/>
</dbReference>
<dbReference type="InterPro" id="IPR009027">
    <property type="entry name" value="Ribosomal_bL9/RNase_H1_N"/>
</dbReference>
<keyword evidence="5 7" id="KW-0687">Ribonucleoprotein</keyword>
<evidence type="ECO:0000256" key="8">
    <source>
        <dbReference type="SAM" id="Coils"/>
    </source>
</evidence>
<feature type="domain" description="Ribosomal protein L9" evidence="9">
    <location>
        <begin position="13"/>
        <end position="40"/>
    </location>
</feature>
<dbReference type="Pfam" id="PF03948">
    <property type="entry name" value="Ribosomal_L9_C"/>
    <property type="match status" value="1"/>
</dbReference>
<evidence type="ECO:0000256" key="4">
    <source>
        <dbReference type="ARBA" id="ARBA00022980"/>
    </source>
</evidence>
<proteinExistence type="inferred from homology"/>
<dbReference type="EMBL" id="CP002629">
    <property type="protein sequence ID" value="AEB10421.1"/>
    <property type="molecule type" value="Genomic_DNA"/>
</dbReference>
<dbReference type="GO" id="GO:0006412">
    <property type="term" value="P:translation"/>
    <property type="evidence" value="ECO:0007669"/>
    <property type="project" value="UniProtKB-UniRule"/>
</dbReference>
<evidence type="ECO:0000259" key="9">
    <source>
        <dbReference type="PROSITE" id="PS00651"/>
    </source>
</evidence>
<comment type="similarity">
    <text evidence="1 7">Belongs to the bacterial ribosomal protein bL9 family.</text>
</comment>
<keyword evidence="4 7" id="KW-0689">Ribosomal protein</keyword>
<dbReference type="Gene3D" id="3.40.5.10">
    <property type="entry name" value="Ribosomal protein L9, N-terminal domain"/>
    <property type="match status" value="1"/>
</dbReference>
<evidence type="ECO:0000313" key="10">
    <source>
        <dbReference type="EMBL" id="AEB10421.1"/>
    </source>
</evidence>
<sequence length="151" mass="16538">MKVILIDEIPSLGTIGSIVDVTPGYGRNYLIPQGKALEATKGNLARFEQQRARLLAQHAKEIDQAKAMAARLEEITLTIQQRVGESERLYGSVTNVHIAEALAKLGLDIDRKKIDMPEPIKTLGVHEAVIKLHPEVRAAIKIEVQAENTAG</sequence>
<dbReference type="GO" id="GO:0003735">
    <property type="term" value="F:structural constituent of ribosome"/>
    <property type="evidence" value="ECO:0007669"/>
    <property type="project" value="InterPro"/>
</dbReference>
<keyword evidence="2 7" id="KW-0699">rRNA-binding</keyword>
<dbReference type="SUPFAM" id="SSF55653">
    <property type="entry name" value="Ribosomal protein L9 C-domain"/>
    <property type="match status" value="1"/>
</dbReference>
<evidence type="ECO:0000256" key="5">
    <source>
        <dbReference type="ARBA" id="ARBA00023274"/>
    </source>
</evidence>
<dbReference type="NCBIfam" id="TIGR00158">
    <property type="entry name" value="L9"/>
    <property type="match status" value="1"/>
</dbReference>
<dbReference type="AlphaFoldDB" id="F2NDS4"/>
<protein>
    <recommendedName>
        <fullName evidence="6 7">Large ribosomal subunit protein bL9</fullName>
    </recommendedName>
</protein>
<dbReference type="InterPro" id="IPR020069">
    <property type="entry name" value="Ribosomal_bL9_C"/>
</dbReference>
<accession>F2NDS4</accession>
<evidence type="ECO:0000256" key="7">
    <source>
        <dbReference type="HAMAP-Rule" id="MF_00503"/>
    </source>
</evidence>
<keyword evidence="8" id="KW-0175">Coiled coil</keyword>
<dbReference type="FunFam" id="3.10.430.100:FF:000006">
    <property type="entry name" value="50S ribosomal protein L9"/>
    <property type="match status" value="1"/>
</dbReference>
<evidence type="ECO:0000256" key="2">
    <source>
        <dbReference type="ARBA" id="ARBA00022730"/>
    </source>
</evidence>
<name>F2NDS4_DESAR</name>
<gene>
    <name evidence="7" type="primary">rplI</name>
    <name evidence="10" type="ordered locus">Desac_2604</name>
</gene>
<dbReference type="PROSITE" id="PS00651">
    <property type="entry name" value="RIBOSOMAL_L9"/>
    <property type="match status" value="1"/>
</dbReference>
<reference evidence="10 11" key="1">
    <citation type="journal article" date="2011" name="Stand. Genomic Sci.">
        <title>Complete genome sequence of the acetate-degrading sulfate reducer Desulfobacca acetoxidans type strain (ASRB2).</title>
        <authorList>
            <person name="Goker M."/>
            <person name="Teshima H."/>
            <person name="Lapidus A."/>
            <person name="Nolan M."/>
            <person name="Lucas S."/>
            <person name="Hammon N."/>
            <person name="Deshpande S."/>
            <person name="Cheng J.F."/>
            <person name="Tapia R."/>
            <person name="Han C."/>
            <person name="Goodwin L."/>
            <person name="Pitluck S."/>
            <person name="Huntemann M."/>
            <person name="Liolios K."/>
            <person name="Ivanova N."/>
            <person name="Pagani I."/>
            <person name="Mavromatis K."/>
            <person name="Ovchinikova G."/>
            <person name="Pati A."/>
            <person name="Chen A."/>
            <person name="Palaniappan K."/>
            <person name="Land M."/>
            <person name="Hauser L."/>
            <person name="Brambilla E.M."/>
            <person name="Rohde M."/>
            <person name="Spring S."/>
            <person name="Detter J.C."/>
            <person name="Woyke T."/>
            <person name="Bristow J."/>
            <person name="Eisen J.A."/>
            <person name="Markowitz V."/>
            <person name="Hugenholtz P."/>
            <person name="Kyrpides N.C."/>
            <person name="Klenk H.P."/>
        </authorList>
    </citation>
    <scope>NUCLEOTIDE SEQUENCE [LARGE SCALE GENOMIC DNA]</scope>
    <source>
        <strain evidence="11">ATCC 700848 / DSM 11109 / ASRB2</strain>
    </source>
</reference>
<dbReference type="SUPFAM" id="SSF55658">
    <property type="entry name" value="L9 N-domain-like"/>
    <property type="match status" value="1"/>
</dbReference>
<dbReference type="PANTHER" id="PTHR21368">
    <property type="entry name" value="50S RIBOSOMAL PROTEIN L9"/>
    <property type="match status" value="1"/>
</dbReference>
<dbReference type="STRING" id="880072.Desac_2604"/>
<keyword evidence="11" id="KW-1185">Reference proteome</keyword>
<dbReference type="RefSeq" id="WP_013707530.1">
    <property type="nucleotide sequence ID" value="NC_015388.1"/>
</dbReference>
<dbReference type="GO" id="GO:1990904">
    <property type="term" value="C:ribonucleoprotein complex"/>
    <property type="evidence" value="ECO:0007669"/>
    <property type="project" value="UniProtKB-KW"/>
</dbReference>
<dbReference type="Proteomes" id="UP000000483">
    <property type="component" value="Chromosome"/>
</dbReference>
<keyword evidence="3 7" id="KW-0694">RNA-binding</keyword>
<dbReference type="Gene3D" id="3.10.430.100">
    <property type="entry name" value="Ribosomal protein L9, C-terminal domain"/>
    <property type="match status" value="1"/>
</dbReference>
<dbReference type="KEGG" id="dao:Desac_2604"/>
<dbReference type="InterPro" id="IPR020070">
    <property type="entry name" value="Ribosomal_bL9_N"/>
</dbReference>
<comment type="function">
    <text evidence="7">Binds to the 23S rRNA.</text>
</comment>
<evidence type="ECO:0000256" key="3">
    <source>
        <dbReference type="ARBA" id="ARBA00022884"/>
    </source>
</evidence>
<dbReference type="eggNOG" id="COG0359">
    <property type="taxonomic scope" value="Bacteria"/>
</dbReference>
<dbReference type="HAMAP" id="MF_00503">
    <property type="entry name" value="Ribosomal_bL9"/>
    <property type="match status" value="1"/>
</dbReference>
<dbReference type="InterPro" id="IPR000244">
    <property type="entry name" value="Ribosomal_bL9"/>
</dbReference>
<reference evidence="11" key="2">
    <citation type="submission" date="2011-03" db="EMBL/GenBank/DDBJ databases">
        <title>The complete genome of Desulfobacca acetoxidans DSM 11109.</title>
        <authorList>
            <consortium name="US DOE Joint Genome Institute (JGI-PGF)"/>
            <person name="Lucas S."/>
            <person name="Copeland A."/>
            <person name="Lapidus A."/>
            <person name="Bruce D."/>
            <person name="Goodwin L."/>
            <person name="Pitluck S."/>
            <person name="Peters L."/>
            <person name="Kyrpides N."/>
            <person name="Mavromatis K."/>
            <person name="Ivanova N."/>
            <person name="Ovchinnikova G."/>
            <person name="Teshima H."/>
            <person name="Detter J.C."/>
            <person name="Han C."/>
            <person name="Land M."/>
            <person name="Hauser L."/>
            <person name="Markowitz V."/>
            <person name="Cheng J.-F."/>
            <person name="Hugenholtz P."/>
            <person name="Woyke T."/>
            <person name="Wu D."/>
            <person name="Spring S."/>
            <person name="Schueler E."/>
            <person name="Brambilla E."/>
            <person name="Klenk H.-P."/>
            <person name="Eisen J.A."/>
        </authorList>
    </citation>
    <scope>NUCLEOTIDE SEQUENCE [LARGE SCALE GENOMIC DNA]</scope>
    <source>
        <strain evidence="11">ATCC 700848 / DSM 11109 / ASRB2</strain>
    </source>
</reference>
<evidence type="ECO:0000256" key="1">
    <source>
        <dbReference type="ARBA" id="ARBA00010605"/>
    </source>
</evidence>
<dbReference type="GO" id="GO:0005840">
    <property type="term" value="C:ribosome"/>
    <property type="evidence" value="ECO:0007669"/>
    <property type="project" value="UniProtKB-KW"/>
</dbReference>
<dbReference type="InterPro" id="IPR036791">
    <property type="entry name" value="Ribosomal_bL9_C_sf"/>
</dbReference>